<gene>
    <name evidence="2" type="ORF">AVEN_265933_1</name>
</gene>
<sequence>TGNESFRDIEFEDDFLRLFISSNDYKIDQAFLKIQNFLNLRIDHNYFFHNVTFDFTQNPAYRFVTLLPHRRKDGSATILFELAKWDPDIVPLEHLKQIMFMIYIQELRNPVTQASGFNIIYDFEDAGFRYIKYGTPKNLFLLHHVSFVSIFFSLGQVLREMHKQ</sequence>
<dbReference type="OrthoDB" id="6426853at2759"/>
<dbReference type="GO" id="GO:1902936">
    <property type="term" value="F:phosphatidylinositol bisphosphate binding"/>
    <property type="evidence" value="ECO:0007669"/>
    <property type="project" value="TreeGrafter"/>
</dbReference>
<dbReference type="InterPro" id="IPR036865">
    <property type="entry name" value="CRAL-TRIO_dom_sf"/>
</dbReference>
<organism evidence="2 3">
    <name type="scientific">Araneus ventricosus</name>
    <name type="common">Orbweaver spider</name>
    <name type="synonym">Epeira ventricosa</name>
    <dbReference type="NCBI Taxonomy" id="182803"/>
    <lineage>
        <taxon>Eukaryota</taxon>
        <taxon>Metazoa</taxon>
        <taxon>Ecdysozoa</taxon>
        <taxon>Arthropoda</taxon>
        <taxon>Chelicerata</taxon>
        <taxon>Arachnida</taxon>
        <taxon>Araneae</taxon>
        <taxon>Araneomorphae</taxon>
        <taxon>Entelegynae</taxon>
        <taxon>Araneoidea</taxon>
        <taxon>Araneidae</taxon>
        <taxon>Araneus</taxon>
    </lineage>
</organism>
<dbReference type="PANTHER" id="PTHR10174:SF208">
    <property type="entry name" value="CRAL-TRIO DOMAIN-CONTAINING PROTEIN DDB_G0278031"/>
    <property type="match status" value="1"/>
</dbReference>
<protein>
    <recommendedName>
        <fullName evidence="4">CRAL-TRIO domain-containing protein</fullName>
    </recommendedName>
</protein>
<accession>A0A4Y2VWH1</accession>
<name>A0A4Y2VWH1_ARAVE</name>
<feature type="transmembrane region" description="Helical" evidence="1">
    <location>
        <begin position="139"/>
        <end position="158"/>
    </location>
</feature>
<dbReference type="AlphaFoldDB" id="A0A4Y2VWH1"/>
<feature type="non-terminal residue" evidence="2">
    <location>
        <position position="1"/>
    </location>
</feature>
<keyword evidence="1" id="KW-1133">Transmembrane helix</keyword>
<evidence type="ECO:0000313" key="2">
    <source>
        <dbReference type="EMBL" id="GBO29092.1"/>
    </source>
</evidence>
<proteinExistence type="predicted"/>
<dbReference type="InterPro" id="IPR036273">
    <property type="entry name" value="CRAL/TRIO_N_dom_sf"/>
</dbReference>
<dbReference type="SUPFAM" id="SSF46938">
    <property type="entry name" value="CRAL/TRIO N-terminal domain"/>
    <property type="match status" value="1"/>
</dbReference>
<dbReference type="PANTHER" id="PTHR10174">
    <property type="entry name" value="ALPHA-TOCOPHEROL TRANSFER PROTEIN-RELATED"/>
    <property type="match status" value="1"/>
</dbReference>
<reference evidence="2 3" key="1">
    <citation type="journal article" date="2019" name="Sci. Rep.">
        <title>Orb-weaving spider Araneus ventricosus genome elucidates the spidroin gene catalogue.</title>
        <authorList>
            <person name="Kono N."/>
            <person name="Nakamura H."/>
            <person name="Ohtoshi R."/>
            <person name="Moran D.A.P."/>
            <person name="Shinohara A."/>
            <person name="Yoshida Y."/>
            <person name="Fujiwara M."/>
            <person name="Mori M."/>
            <person name="Tomita M."/>
            <person name="Arakawa K."/>
        </authorList>
    </citation>
    <scope>NUCLEOTIDE SEQUENCE [LARGE SCALE GENOMIC DNA]</scope>
</reference>
<dbReference type="EMBL" id="BGPR01052224">
    <property type="protein sequence ID" value="GBO29092.1"/>
    <property type="molecule type" value="Genomic_DNA"/>
</dbReference>
<dbReference type="Gene3D" id="3.40.525.10">
    <property type="entry name" value="CRAL-TRIO lipid binding domain"/>
    <property type="match status" value="1"/>
</dbReference>
<comment type="caution">
    <text evidence="2">The sequence shown here is derived from an EMBL/GenBank/DDBJ whole genome shotgun (WGS) entry which is preliminary data.</text>
</comment>
<dbReference type="Proteomes" id="UP000499080">
    <property type="component" value="Unassembled WGS sequence"/>
</dbReference>
<evidence type="ECO:0008006" key="4">
    <source>
        <dbReference type="Google" id="ProtNLM"/>
    </source>
</evidence>
<evidence type="ECO:0000313" key="3">
    <source>
        <dbReference type="Proteomes" id="UP000499080"/>
    </source>
</evidence>
<keyword evidence="3" id="KW-1185">Reference proteome</keyword>
<keyword evidence="1" id="KW-0812">Transmembrane</keyword>
<dbReference type="GO" id="GO:0016020">
    <property type="term" value="C:membrane"/>
    <property type="evidence" value="ECO:0007669"/>
    <property type="project" value="TreeGrafter"/>
</dbReference>
<keyword evidence="1" id="KW-0472">Membrane</keyword>
<dbReference type="SUPFAM" id="SSF52087">
    <property type="entry name" value="CRAL/TRIO domain"/>
    <property type="match status" value="1"/>
</dbReference>
<evidence type="ECO:0000256" key="1">
    <source>
        <dbReference type="SAM" id="Phobius"/>
    </source>
</evidence>